<dbReference type="SUPFAM" id="SSF52540">
    <property type="entry name" value="P-loop containing nucleoside triphosphate hydrolases"/>
    <property type="match status" value="1"/>
</dbReference>
<dbReference type="PROSITE" id="PS00676">
    <property type="entry name" value="SIGMA54_INTERACT_2"/>
    <property type="match status" value="1"/>
</dbReference>
<dbReference type="GO" id="GO:0005524">
    <property type="term" value="F:ATP binding"/>
    <property type="evidence" value="ECO:0007669"/>
    <property type="project" value="InterPro"/>
</dbReference>
<evidence type="ECO:0000313" key="4">
    <source>
        <dbReference type="Proteomes" id="UP000002975"/>
    </source>
</evidence>
<name>E5BE56_9FUSO</name>
<evidence type="ECO:0000256" key="1">
    <source>
        <dbReference type="ARBA" id="ARBA00006354"/>
    </source>
</evidence>
<dbReference type="InterPro" id="IPR014721">
    <property type="entry name" value="Ribsml_uS5_D2-typ_fold_subgr"/>
</dbReference>
<accession>E5BE56</accession>
<dbReference type="Pfam" id="PF01078">
    <property type="entry name" value="Mg_chelatase"/>
    <property type="match status" value="1"/>
</dbReference>
<dbReference type="InterPro" id="IPR045006">
    <property type="entry name" value="CHLI-like"/>
</dbReference>
<dbReference type="InterPro" id="IPR025158">
    <property type="entry name" value="Mg_chelat-rel_C"/>
</dbReference>
<protein>
    <submittedName>
        <fullName evidence="3">Mg chelatase-like protein</fullName>
    </submittedName>
</protein>
<reference evidence="3 4" key="1">
    <citation type="submission" date="2009-02" db="EMBL/GenBank/DDBJ databases">
        <title>The Genome Sequence of Fusobacterium sp. 3_1_5R.</title>
        <authorList>
            <consortium name="The Broad Institute Genome Sequencing Platform"/>
            <person name="Ward D."/>
            <person name="Young S.K."/>
            <person name="Kodira C.D."/>
            <person name="Zeng Q."/>
            <person name="Koehrsen M."/>
            <person name="Alvarado L."/>
            <person name="Berlin A."/>
            <person name="Borenstein D."/>
            <person name="Chen Z."/>
            <person name="Engels R."/>
            <person name="Freedman E."/>
            <person name="Gellesch M."/>
            <person name="Goldberg J."/>
            <person name="Griggs A."/>
            <person name="Gujja S."/>
            <person name="Heiman D."/>
            <person name="Hepburn T."/>
            <person name="Howarth C."/>
            <person name="Jen D."/>
            <person name="Larson L."/>
            <person name="Lewis B."/>
            <person name="Mehta T."/>
            <person name="Park D."/>
            <person name="Pearson M."/>
            <person name="Roberts A."/>
            <person name="Saif S."/>
            <person name="Shea T."/>
            <person name="Shenoy N."/>
            <person name="Sisk P."/>
            <person name="Stolte C."/>
            <person name="Sykes S."/>
            <person name="Walk T."/>
            <person name="White J."/>
            <person name="Yandava C."/>
            <person name="Allen-Vercoe E."/>
            <person name="Strauss J."/>
            <person name="Ambrose C."/>
            <person name="Lander E."/>
            <person name="Nusbaum C."/>
            <person name="Galagan J."/>
            <person name="Birren B."/>
        </authorList>
    </citation>
    <scope>NUCLEOTIDE SEQUENCE [LARGE SCALE GENOMIC DNA]</scope>
    <source>
        <strain evidence="3 4">3_1_5R</strain>
    </source>
</reference>
<dbReference type="InterPro" id="IPR020568">
    <property type="entry name" value="Ribosomal_Su5_D2-typ_SF"/>
</dbReference>
<dbReference type="Gene3D" id="3.40.50.300">
    <property type="entry name" value="P-loop containing nucleotide triphosphate hydrolases"/>
    <property type="match status" value="1"/>
</dbReference>
<dbReference type="NCBIfam" id="TIGR00368">
    <property type="entry name" value="YifB family Mg chelatase-like AAA ATPase"/>
    <property type="match status" value="1"/>
</dbReference>
<dbReference type="EMBL" id="GG657971">
    <property type="protein sequence ID" value="EFS21332.1"/>
    <property type="molecule type" value="Genomic_DNA"/>
</dbReference>
<dbReference type="Pfam" id="PF13541">
    <property type="entry name" value="ChlI"/>
    <property type="match status" value="1"/>
</dbReference>
<dbReference type="AlphaFoldDB" id="E5BE56"/>
<feature type="non-terminal residue" evidence="3">
    <location>
        <position position="502"/>
    </location>
</feature>
<feature type="domain" description="AAA+ ATPase" evidence="2">
    <location>
        <begin position="214"/>
        <end position="395"/>
    </location>
</feature>
<dbReference type="InterPro" id="IPR027417">
    <property type="entry name" value="P-loop_NTPase"/>
</dbReference>
<keyword evidence="4" id="KW-1185">Reference proteome</keyword>
<dbReference type="Proteomes" id="UP000002975">
    <property type="component" value="Unassembled WGS sequence"/>
</dbReference>
<dbReference type="SUPFAM" id="SSF54211">
    <property type="entry name" value="Ribosomal protein S5 domain 2-like"/>
    <property type="match status" value="1"/>
</dbReference>
<dbReference type="HOGENOM" id="CLU_026145_1_0_0"/>
<dbReference type="PANTHER" id="PTHR32039">
    <property type="entry name" value="MAGNESIUM-CHELATASE SUBUNIT CHLI"/>
    <property type="match status" value="1"/>
</dbReference>
<dbReference type="InterPro" id="IPR025943">
    <property type="entry name" value="Sigma_54_int_dom_ATP-bd_2"/>
</dbReference>
<dbReference type="SMART" id="SM00382">
    <property type="entry name" value="AAA"/>
    <property type="match status" value="1"/>
</dbReference>
<dbReference type="InterPro" id="IPR004482">
    <property type="entry name" value="Mg_chelat-rel"/>
</dbReference>
<sequence>MISVNFCIYSSAYLGVTPYVIEVEVDISAGLPTFSIVGLGDTAILESRYRVKTALKNSGYLLSPKRIVINLSPAGLRKEGAQYDFPLAVTLMYLSGYLKDPYQKLKKYLWLGELSLNGKLKSVKGLINTAILAKEKGFQGIIIPKDNLEEASLIEGIQVIALSSLKEVQEFLLDEEERDDRLSISEEEFIFPYDFSEVKGQSHAKRALEISAAGGHNILMIGSPGSGKSMLAKRLPGILPPMSLEERIEATKLYSISGELDGKKLSLQERPFRAPHHTTTEIAMIGGGKKMMPGEISLASGGILLLDEMNEFKKSVLEALRQPLEDRVVRITRALYRLEYQADTILVGTSNPCPCGYAFENNCRCTASEKYHYQKKLSGPILDRIDLYVEMRRLTEEELLADREEESSKEIKKRVILARKIQEERYGNTFHTNAKMTQEERKQYCSLSEEDKEFFKVAFAKLEISARGFTKLLSVARTIADLAGREKIEREDLLEALSYRRK</sequence>
<dbReference type="Pfam" id="PF13335">
    <property type="entry name" value="Mg_chelatase_C"/>
    <property type="match status" value="1"/>
</dbReference>
<comment type="similarity">
    <text evidence="1">Belongs to the Mg-chelatase subunits D/I family. ComM subfamily.</text>
</comment>
<dbReference type="PANTHER" id="PTHR32039:SF7">
    <property type="entry name" value="COMPETENCE PROTEIN COMM"/>
    <property type="match status" value="1"/>
</dbReference>
<proteinExistence type="inferred from homology"/>
<dbReference type="InterPro" id="IPR003593">
    <property type="entry name" value="AAA+_ATPase"/>
</dbReference>
<evidence type="ECO:0000313" key="3">
    <source>
        <dbReference type="EMBL" id="EFS21332.1"/>
    </source>
</evidence>
<dbReference type="InterPro" id="IPR000523">
    <property type="entry name" value="Mg_chelatse_chII-like_cat_dom"/>
</dbReference>
<evidence type="ECO:0000259" key="2">
    <source>
        <dbReference type="SMART" id="SM00382"/>
    </source>
</evidence>
<gene>
    <name evidence="3" type="ORF">FSBG_00829</name>
</gene>
<organism evidence="3 4">
    <name type="scientific">Fusobacterium gonidiaformans 3-1-5R</name>
    <dbReference type="NCBI Taxonomy" id="469605"/>
    <lineage>
        <taxon>Bacteria</taxon>
        <taxon>Fusobacteriati</taxon>
        <taxon>Fusobacteriota</taxon>
        <taxon>Fusobacteriia</taxon>
        <taxon>Fusobacteriales</taxon>
        <taxon>Fusobacteriaceae</taxon>
        <taxon>Fusobacterium</taxon>
    </lineage>
</organism>
<dbReference type="Gene3D" id="3.30.230.10">
    <property type="match status" value="1"/>
</dbReference>